<evidence type="ECO:0000256" key="2">
    <source>
        <dbReference type="ARBA" id="ARBA00009779"/>
    </source>
</evidence>
<keyword evidence="8 12" id="KW-0862">Zinc</keyword>
<feature type="binding site" evidence="12">
    <location>
        <position position="130"/>
    </location>
    <ligand>
        <name>Zn(2+)</name>
        <dbReference type="ChEBI" id="CHEBI:29105"/>
        <note>catalytic</note>
    </ligand>
</feature>
<evidence type="ECO:0000256" key="6">
    <source>
        <dbReference type="ARBA" id="ARBA00022723"/>
    </source>
</evidence>
<evidence type="ECO:0000313" key="14">
    <source>
        <dbReference type="EMBL" id="MCS3710477.1"/>
    </source>
</evidence>
<dbReference type="Pfam" id="PF01435">
    <property type="entry name" value="Peptidase_M48"/>
    <property type="match status" value="1"/>
</dbReference>
<dbReference type="PANTHER" id="PTHR43221">
    <property type="entry name" value="PROTEASE HTPX"/>
    <property type="match status" value="1"/>
</dbReference>
<protein>
    <recommendedName>
        <fullName evidence="12">Protease HtpX homolog</fullName>
        <ecNumber evidence="12">3.4.24.-</ecNumber>
    </recommendedName>
</protein>
<keyword evidence="10 12" id="KW-0482">Metalloprotease</keyword>
<name>A0A840D6F3_9BACT</name>
<evidence type="ECO:0000256" key="4">
    <source>
        <dbReference type="ARBA" id="ARBA00022670"/>
    </source>
</evidence>
<evidence type="ECO:0000256" key="7">
    <source>
        <dbReference type="ARBA" id="ARBA00022801"/>
    </source>
</evidence>
<dbReference type="EMBL" id="JANTYZ010000012">
    <property type="protein sequence ID" value="MCS3866398.1"/>
    <property type="molecule type" value="Genomic_DNA"/>
</dbReference>
<feature type="domain" description="Peptidase M48" evidence="13">
    <location>
        <begin position="65"/>
        <end position="271"/>
    </location>
</feature>
<dbReference type="GO" id="GO:0005886">
    <property type="term" value="C:plasma membrane"/>
    <property type="evidence" value="ECO:0007669"/>
    <property type="project" value="UniProtKB-SubCell"/>
</dbReference>
<dbReference type="GO" id="GO:0004222">
    <property type="term" value="F:metalloendopeptidase activity"/>
    <property type="evidence" value="ECO:0007669"/>
    <property type="project" value="UniProtKB-UniRule"/>
</dbReference>
<dbReference type="AlphaFoldDB" id="A0A840D6F3"/>
<dbReference type="EMBL" id="JANUBB010000005">
    <property type="protein sequence ID" value="MCS3951580.1"/>
    <property type="molecule type" value="Genomic_DNA"/>
</dbReference>
<dbReference type="NCBIfam" id="NF002826">
    <property type="entry name" value="PRK03001.1"/>
    <property type="match status" value="1"/>
</dbReference>
<feature type="transmembrane region" description="Helical" evidence="12">
    <location>
        <begin position="170"/>
        <end position="191"/>
    </location>
</feature>
<dbReference type="EMBL" id="JANUBF010000016">
    <property type="protein sequence ID" value="MCS4037287.1"/>
    <property type="molecule type" value="Genomic_DNA"/>
</dbReference>
<dbReference type="EMBL" id="JANUAE010000007">
    <property type="protein sequence ID" value="MCS3710477.1"/>
    <property type="molecule type" value="Genomic_DNA"/>
</dbReference>
<dbReference type="Gene3D" id="3.30.2010.10">
    <property type="entry name" value="Metalloproteases ('zincins'), catalytic domain"/>
    <property type="match status" value="1"/>
</dbReference>
<evidence type="ECO:0000256" key="8">
    <source>
        <dbReference type="ARBA" id="ARBA00022833"/>
    </source>
</evidence>
<proteinExistence type="inferred from homology"/>
<evidence type="ECO:0000256" key="10">
    <source>
        <dbReference type="ARBA" id="ARBA00023049"/>
    </source>
</evidence>
<keyword evidence="9 12" id="KW-1133">Transmembrane helix</keyword>
<gene>
    <name evidence="12" type="primary">htpX</name>
    <name evidence="18" type="ORF">GGP45_001014</name>
    <name evidence="14" type="ORF">GGP61_002090</name>
    <name evidence="15" type="ORF">GGP82_002972</name>
    <name evidence="16" type="ORF">GGP83_001525</name>
    <name evidence="17" type="ORF">GGQ01_002367</name>
</gene>
<keyword evidence="5 12" id="KW-0812">Transmembrane</keyword>
<keyword evidence="14" id="KW-0346">Stress response</keyword>
<evidence type="ECO:0000313" key="15">
    <source>
        <dbReference type="EMBL" id="MCS3866398.1"/>
    </source>
</evidence>
<evidence type="ECO:0000256" key="3">
    <source>
        <dbReference type="ARBA" id="ARBA00022475"/>
    </source>
</evidence>
<dbReference type="PANTHER" id="PTHR43221:SF1">
    <property type="entry name" value="PROTEASE HTPX"/>
    <property type="match status" value="1"/>
</dbReference>
<evidence type="ECO:0000256" key="1">
    <source>
        <dbReference type="ARBA" id="ARBA00004651"/>
    </source>
</evidence>
<keyword evidence="6 12" id="KW-0479">Metal-binding</keyword>
<evidence type="ECO:0000313" key="16">
    <source>
        <dbReference type="EMBL" id="MCS3951580.1"/>
    </source>
</evidence>
<dbReference type="Proteomes" id="UP001155144">
    <property type="component" value="Unassembled WGS sequence"/>
</dbReference>
<dbReference type="Proteomes" id="UP001155034">
    <property type="component" value="Unassembled WGS sequence"/>
</dbReference>
<accession>A0A840D6F3</accession>
<comment type="similarity">
    <text evidence="2 12">Belongs to the peptidase M48B family.</text>
</comment>
<evidence type="ECO:0000256" key="9">
    <source>
        <dbReference type="ARBA" id="ARBA00022989"/>
    </source>
</evidence>
<evidence type="ECO:0000256" key="11">
    <source>
        <dbReference type="ARBA" id="ARBA00023136"/>
    </source>
</evidence>
<keyword evidence="3 12" id="KW-1003">Cell membrane</keyword>
<feature type="binding site" evidence="12">
    <location>
        <position position="196"/>
    </location>
    <ligand>
        <name>Zn(2+)</name>
        <dbReference type="ChEBI" id="CHEBI:29105"/>
        <note>catalytic</note>
    </ligand>
</feature>
<dbReference type="EC" id="3.4.24.-" evidence="12"/>
<dbReference type="RefSeq" id="WP_011402892.1">
    <property type="nucleotide sequence ID" value="NZ_CALTRY010000012.1"/>
</dbReference>
<evidence type="ECO:0000313" key="17">
    <source>
        <dbReference type="EMBL" id="MCS4037287.1"/>
    </source>
</evidence>
<dbReference type="GO" id="GO:0008270">
    <property type="term" value="F:zinc ion binding"/>
    <property type="evidence" value="ECO:0007669"/>
    <property type="project" value="UniProtKB-UniRule"/>
</dbReference>
<dbReference type="Proteomes" id="UP001155040">
    <property type="component" value="Unassembled WGS sequence"/>
</dbReference>
<sequence>MNTFRTTALMAVMIVLFALIGQALGGTGGMLLAFLIAVGMNGVSYWYSSSIVLRMYGAEEVSRAEAPELHDLVDRLRRRADLPMPKVCIIPQDQPNAFATGRNPDNAVVAVTKGIMDVLDRDELAGVIAHELAHIKNRDMLTSTVAATLAGAITMLSRFALFFGGRDNNFLVSLLMMILAPMAAMLIQSAISRSREYAADREGAEIAKNPLGLASALRSMERAAEHRPMPANQTTSHMFIVNPFSGGLSGIKRLFSTHPPTEERIARLEEMAGRAQ</sequence>
<dbReference type="InterPro" id="IPR001915">
    <property type="entry name" value="Peptidase_M48"/>
</dbReference>
<dbReference type="OMA" id="AVCCTEG"/>
<evidence type="ECO:0000259" key="13">
    <source>
        <dbReference type="Pfam" id="PF01435"/>
    </source>
</evidence>
<dbReference type="CDD" id="cd07336">
    <property type="entry name" value="M48B_HtpX_like"/>
    <property type="match status" value="1"/>
</dbReference>
<dbReference type="Proteomes" id="UP001155010">
    <property type="component" value="Unassembled WGS sequence"/>
</dbReference>
<dbReference type="HAMAP" id="MF_00188">
    <property type="entry name" value="Pept_M48_protease_HtpX"/>
    <property type="match status" value="1"/>
</dbReference>
<dbReference type="InterPro" id="IPR022919">
    <property type="entry name" value="Pept_M48_protease_HtpX"/>
</dbReference>
<comment type="cofactor">
    <cofactor evidence="12">
        <name>Zn(2+)</name>
        <dbReference type="ChEBI" id="CHEBI:29105"/>
    </cofactor>
    <text evidence="12">Binds 1 zinc ion per subunit.</text>
</comment>
<evidence type="ECO:0000256" key="5">
    <source>
        <dbReference type="ARBA" id="ARBA00022692"/>
    </source>
</evidence>
<feature type="transmembrane region" description="Helical" evidence="12">
    <location>
        <begin position="30"/>
        <end position="47"/>
    </location>
</feature>
<keyword evidence="7 12" id="KW-0378">Hydrolase</keyword>
<keyword evidence="11 12" id="KW-0472">Membrane</keyword>
<organism evidence="14 19">
    <name type="scientific">Salinibacter ruber</name>
    <dbReference type="NCBI Taxonomy" id="146919"/>
    <lineage>
        <taxon>Bacteria</taxon>
        <taxon>Pseudomonadati</taxon>
        <taxon>Rhodothermota</taxon>
        <taxon>Rhodothermia</taxon>
        <taxon>Rhodothermales</taxon>
        <taxon>Salinibacteraceae</taxon>
        <taxon>Salinibacter</taxon>
    </lineage>
</organism>
<dbReference type="GO" id="GO:0006508">
    <property type="term" value="P:proteolysis"/>
    <property type="evidence" value="ECO:0007669"/>
    <property type="project" value="UniProtKB-KW"/>
</dbReference>
<feature type="transmembrane region" description="Helical" evidence="12">
    <location>
        <begin position="145"/>
        <end position="164"/>
    </location>
</feature>
<comment type="caution">
    <text evidence="14">The sequence shown here is derived from an EMBL/GenBank/DDBJ whole genome shotgun (WGS) entry which is preliminary data.</text>
</comment>
<evidence type="ECO:0000256" key="12">
    <source>
        <dbReference type="HAMAP-Rule" id="MF_00188"/>
    </source>
</evidence>
<keyword evidence="4 12" id="KW-0645">Protease</keyword>
<reference evidence="14" key="1">
    <citation type="submission" date="2022-08" db="EMBL/GenBank/DDBJ databases">
        <title>Genomic Encyclopedia of Type Strains, Phase V (KMG-V): Genome sequencing to study the core and pangenomes of soil and plant-associated prokaryotes.</title>
        <authorList>
            <person name="Whitman W."/>
        </authorList>
    </citation>
    <scope>NUCLEOTIDE SEQUENCE</scope>
    <source>
        <strain evidence="15">SP2016B</strain>
        <strain evidence="16">SP2017</strain>
        <strain evidence="17">SP3012</strain>
        <strain evidence="18">SP3026</strain>
        <strain evidence="14">SP3049</strain>
    </source>
</reference>
<feature type="active site" evidence="12">
    <location>
        <position position="131"/>
    </location>
</feature>
<feature type="transmembrane region" description="Helical" evidence="12">
    <location>
        <begin position="7"/>
        <end position="24"/>
    </location>
</feature>
<evidence type="ECO:0000313" key="18">
    <source>
        <dbReference type="EMBL" id="MCS4120696.1"/>
    </source>
</evidence>
<evidence type="ECO:0000313" key="19">
    <source>
        <dbReference type="Proteomes" id="UP001155057"/>
    </source>
</evidence>
<dbReference type="InterPro" id="IPR050083">
    <property type="entry name" value="HtpX_protease"/>
</dbReference>
<feature type="binding site" evidence="12">
    <location>
        <position position="134"/>
    </location>
    <ligand>
        <name>Zn(2+)</name>
        <dbReference type="ChEBI" id="CHEBI:29105"/>
        <note>catalytic</note>
    </ligand>
</feature>
<dbReference type="Proteomes" id="UP001155057">
    <property type="component" value="Unassembled WGS sequence"/>
</dbReference>
<dbReference type="EMBL" id="JANUBL010000001">
    <property type="protein sequence ID" value="MCS4120696.1"/>
    <property type="molecule type" value="Genomic_DNA"/>
</dbReference>
<comment type="subcellular location">
    <subcellularLocation>
        <location evidence="1 12">Cell membrane</location>
        <topology evidence="1 12">Multi-pass membrane protein</topology>
    </subcellularLocation>
</comment>